<evidence type="ECO:0000256" key="1">
    <source>
        <dbReference type="SAM" id="MobiDB-lite"/>
    </source>
</evidence>
<sequence length="206" mass="22714">MEEVEKKAPEVPMQRDDNMTTPPKLTDGATLSSSVTSLISLPSHSDLLPPVFYPSSAAIHLVAAETPQPLCGGINRPMVQDESGNLPSVRRSERKRKRKRMATAALWWSRPHSPFPLTRGESDCHSGQTQLIHDPTLLLVEQSLIDLLSEQHQAHTKLWSMRVRLESSRPQELQSLHAPSITVEALVMRSKYPGMGSTSTGPASPL</sequence>
<dbReference type="AlphaFoldDB" id="A0A4Z2JH71"/>
<name>A0A4Z2JH71_9TELE</name>
<feature type="region of interest" description="Disordered" evidence="1">
    <location>
        <begin position="1"/>
        <end position="28"/>
    </location>
</feature>
<proteinExistence type="predicted"/>
<feature type="compositionally biased region" description="Basic and acidic residues" evidence="1">
    <location>
        <begin position="1"/>
        <end position="18"/>
    </location>
</feature>
<gene>
    <name evidence="2" type="ORF">EYF80_000585</name>
</gene>
<keyword evidence="3" id="KW-1185">Reference proteome</keyword>
<protein>
    <submittedName>
        <fullName evidence="2">Uncharacterized protein</fullName>
    </submittedName>
</protein>
<dbReference type="EMBL" id="SRLO01000002">
    <property type="protein sequence ID" value="TNN89297.1"/>
    <property type="molecule type" value="Genomic_DNA"/>
</dbReference>
<dbReference type="Proteomes" id="UP000314294">
    <property type="component" value="Unassembled WGS sequence"/>
</dbReference>
<feature type="region of interest" description="Disordered" evidence="1">
    <location>
        <begin position="76"/>
        <end position="96"/>
    </location>
</feature>
<evidence type="ECO:0000313" key="3">
    <source>
        <dbReference type="Proteomes" id="UP000314294"/>
    </source>
</evidence>
<evidence type="ECO:0000313" key="2">
    <source>
        <dbReference type="EMBL" id="TNN89297.1"/>
    </source>
</evidence>
<reference evidence="2 3" key="1">
    <citation type="submission" date="2019-03" db="EMBL/GenBank/DDBJ databases">
        <title>First draft genome of Liparis tanakae, snailfish: a comprehensive survey of snailfish specific genes.</title>
        <authorList>
            <person name="Kim W."/>
            <person name="Song I."/>
            <person name="Jeong J.-H."/>
            <person name="Kim D."/>
            <person name="Kim S."/>
            <person name="Ryu S."/>
            <person name="Song J.Y."/>
            <person name="Lee S.K."/>
        </authorList>
    </citation>
    <scope>NUCLEOTIDE SEQUENCE [LARGE SCALE GENOMIC DNA]</scope>
    <source>
        <tissue evidence="2">Muscle</tissue>
    </source>
</reference>
<organism evidence="2 3">
    <name type="scientific">Liparis tanakae</name>
    <name type="common">Tanaka's snailfish</name>
    <dbReference type="NCBI Taxonomy" id="230148"/>
    <lineage>
        <taxon>Eukaryota</taxon>
        <taxon>Metazoa</taxon>
        <taxon>Chordata</taxon>
        <taxon>Craniata</taxon>
        <taxon>Vertebrata</taxon>
        <taxon>Euteleostomi</taxon>
        <taxon>Actinopterygii</taxon>
        <taxon>Neopterygii</taxon>
        <taxon>Teleostei</taxon>
        <taxon>Neoteleostei</taxon>
        <taxon>Acanthomorphata</taxon>
        <taxon>Eupercaria</taxon>
        <taxon>Perciformes</taxon>
        <taxon>Cottioidei</taxon>
        <taxon>Cottales</taxon>
        <taxon>Liparidae</taxon>
        <taxon>Liparis</taxon>
    </lineage>
</organism>
<comment type="caution">
    <text evidence="2">The sequence shown here is derived from an EMBL/GenBank/DDBJ whole genome shotgun (WGS) entry which is preliminary data.</text>
</comment>
<accession>A0A4Z2JH71</accession>